<evidence type="ECO:0000313" key="15">
    <source>
        <dbReference type="Proteomes" id="UP001358417"/>
    </source>
</evidence>
<feature type="domain" description="ABC transporter" evidence="12">
    <location>
        <begin position="391"/>
        <end position="660"/>
    </location>
</feature>
<keyword evidence="9 11" id="KW-0472">Membrane</keyword>
<feature type="domain" description="ABC transmembrane type-1" evidence="13">
    <location>
        <begin position="56"/>
        <end position="355"/>
    </location>
</feature>
<dbReference type="PANTHER" id="PTHR43394">
    <property type="entry name" value="ATP-DEPENDENT PERMEASE MDL1, MITOCHONDRIAL"/>
    <property type="match status" value="1"/>
</dbReference>
<feature type="transmembrane region" description="Helical" evidence="11">
    <location>
        <begin position="738"/>
        <end position="765"/>
    </location>
</feature>
<dbReference type="RefSeq" id="XP_064706277.1">
    <property type="nucleotide sequence ID" value="XM_064846052.1"/>
</dbReference>
<dbReference type="SMART" id="SM00382">
    <property type="entry name" value="AAA"/>
    <property type="match status" value="2"/>
</dbReference>
<evidence type="ECO:0000256" key="2">
    <source>
        <dbReference type="ARBA" id="ARBA00007577"/>
    </source>
</evidence>
<evidence type="ECO:0008006" key="16">
    <source>
        <dbReference type="Google" id="ProtNLM"/>
    </source>
</evidence>
<comment type="similarity">
    <text evidence="2">Belongs to the ABC transporter superfamily. ABCB family. Multidrug resistance exporter (TC 3.A.1.201) subfamily.</text>
</comment>
<evidence type="ECO:0000259" key="12">
    <source>
        <dbReference type="PROSITE" id="PS50893"/>
    </source>
</evidence>
<evidence type="ECO:0000256" key="5">
    <source>
        <dbReference type="ARBA" id="ARBA00022737"/>
    </source>
</evidence>
<dbReference type="Pfam" id="PF00005">
    <property type="entry name" value="ABC_tran"/>
    <property type="match status" value="2"/>
</dbReference>
<feature type="transmembrane region" description="Helical" evidence="11">
    <location>
        <begin position="207"/>
        <end position="228"/>
    </location>
</feature>
<dbReference type="Proteomes" id="UP001358417">
    <property type="component" value="Unassembled WGS sequence"/>
</dbReference>
<keyword evidence="7" id="KW-0067">ATP-binding</keyword>
<dbReference type="SUPFAM" id="SSF52540">
    <property type="entry name" value="P-loop containing nucleoside triphosphate hydrolases"/>
    <property type="match status" value="2"/>
</dbReference>
<dbReference type="GO" id="GO:0016887">
    <property type="term" value="F:ATP hydrolysis activity"/>
    <property type="evidence" value="ECO:0007669"/>
    <property type="project" value="InterPro"/>
</dbReference>
<dbReference type="Pfam" id="PF00664">
    <property type="entry name" value="ABC_membrane"/>
    <property type="match status" value="2"/>
</dbReference>
<evidence type="ECO:0000256" key="9">
    <source>
        <dbReference type="ARBA" id="ARBA00023136"/>
    </source>
</evidence>
<dbReference type="PROSITE" id="PS50893">
    <property type="entry name" value="ABC_TRANSPORTER_2"/>
    <property type="match status" value="2"/>
</dbReference>
<dbReference type="FunFam" id="1.20.1560.10:FF:000057">
    <property type="entry name" value="ABC multidrug transporter SitT"/>
    <property type="match status" value="1"/>
</dbReference>
<feature type="transmembrane region" description="Helical" evidence="11">
    <location>
        <begin position="285"/>
        <end position="309"/>
    </location>
</feature>
<feature type="transmembrane region" description="Helical" evidence="11">
    <location>
        <begin position="53"/>
        <end position="76"/>
    </location>
</feature>
<dbReference type="GO" id="GO:0005743">
    <property type="term" value="C:mitochondrial inner membrane"/>
    <property type="evidence" value="ECO:0007669"/>
    <property type="project" value="TreeGrafter"/>
</dbReference>
<dbReference type="Gene3D" id="3.40.50.300">
    <property type="entry name" value="P-loop containing nucleotide triphosphate hydrolases"/>
    <property type="match status" value="2"/>
</dbReference>
<dbReference type="GO" id="GO:0090374">
    <property type="term" value="P:oligopeptide export from mitochondrion"/>
    <property type="evidence" value="ECO:0007669"/>
    <property type="project" value="TreeGrafter"/>
</dbReference>
<keyword evidence="6" id="KW-0547">Nucleotide-binding</keyword>
<gene>
    <name evidence="14" type="ORF">LTR84_002442</name>
</gene>
<dbReference type="CDD" id="cd18578">
    <property type="entry name" value="ABC_6TM_Pgp_ABCB1_D2_like"/>
    <property type="match status" value="1"/>
</dbReference>
<feature type="transmembrane region" description="Helical" evidence="11">
    <location>
        <begin position="329"/>
        <end position="361"/>
    </location>
</feature>
<evidence type="ECO:0000256" key="8">
    <source>
        <dbReference type="ARBA" id="ARBA00022989"/>
    </source>
</evidence>
<accession>A0AAV9NE62</accession>
<sequence length="1327" mass="144265">MAVEGMDDGQNQNQRAVGTGAASSEQQTTPSKLPLLVYLQMLRYAASTVTDSCLMVIGIICAITAGVPYPLMAILFGELVNDLNSASCEVDSVGTGYSYEDAINRRVLKLVYIAIAAFMLTFIHIICWSIISHRLASRLRHDYFQSILRQDQAFVDQNQAGRLASRLSDDIQAVQAGTCEKVGIFIASLSFFVSAYVVAFIKDTKLTGILVSLIPAFLIVAIVGGAFFQRFSLLMTDSASSAASIALEALSNIAVVKAFSAGPRLESRFAKLSAFSRGQGIHKGYVAALQAGMLYFVAYSANALAFWQGSRMIADMLNGKGRGTTVGEIYTVIFVLIDACVILGSTAPLLPVFGSAAAAFLKLKEDIDRKKLLDGTLDDGDNLSAATPGRLDFRNVSFKYASRVEDFALRELNISFPSGKKTAIVGPSGSGKSTIAALIARLYDPTEGKILLDGKPLSDINIRNLRGLTGLVQQEPLLLSQSILQNIAVGLVNSSDPTHEKLKSCLGEKLSANRHELIETDQAIVNEIVDLVKNAARLADADSFIQTFNQGYDTLVGTGGLSLSGGQRQRISLARALVRNPKVLVLDEATASLDSASEQRVQSAVKELAQTRTVITIAHRLSTIRHADNIIVLRTGQVVDQGTYDELMSRPGLFCDMVRLQTLNVSNMRNQNTLSTTSSSHTCLDMATDKMSAGLNISGPHERPHRRSSLKISPTGICPPLSSWQIMRKMSHHARPNLRWIILAMISAVIVGLTFIAAALIFGNVVDALSPCRATISRILQLGRFFGGMLFMVASVELFANFFSWSSFAIVAERLLFRLRVLSFRSLLSQDIEWYQAVGHDPSTLLSVIIKDCSAVGGFSGSIMGTIFSILVNFCVAVVLSHVVAWKIALVCLTMVPILLGAGLMQLLSLSRFEERYSKAFEKSVGICIEAMNSFKTVASYSLEQEIMDNYRQALESPRKEIIVASIFTNVWLAISSSVSFFIYAFAYWWGSHQIIRGENTQRQFFIVLVAMLVSAQLWSQMFSLAPEISRAYAAASRVLNMIGDCSRDLSFNEPSPPSNDADDLEKSAATEASTQLPIRAGASVCFSSVHFAYPSNHDALVLKNISFSIQSGEFCGLVGPSGAGKSTILSLLQHSYCASSGTISIDGIDISDRDFRNETAIVPQDNMLFSGSVRFNVGLGARPGHEATDEEIEHACRLASIHETIMKLPNGYDTDCGPKGNQLSGGQRQRLSIARALVRRPRLLLLDESTSALDAESEHALQEGLTQAARSSGTTVIAITHRLHTVMRADVIFMVEGGTMVDSGSHNDLMKRNELYRLNVQQQMLQ</sequence>
<feature type="transmembrane region" description="Helical" evidence="11">
    <location>
        <begin position="785"/>
        <end position="812"/>
    </location>
</feature>
<organism evidence="14 15">
    <name type="scientific">Exophiala bonariae</name>
    <dbReference type="NCBI Taxonomy" id="1690606"/>
    <lineage>
        <taxon>Eukaryota</taxon>
        <taxon>Fungi</taxon>
        <taxon>Dikarya</taxon>
        <taxon>Ascomycota</taxon>
        <taxon>Pezizomycotina</taxon>
        <taxon>Eurotiomycetes</taxon>
        <taxon>Chaetothyriomycetidae</taxon>
        <taxon>Chaetothyriales</taxon>
        <taxon>Herpotrichiellaceae</taxon>
        <taxon>Exophiala</taxon>
    </lineage>
</organism>
<keyword evidence="15" id="KW-1185">Reference proteome</keyword>
<dbReference type="GeneID" id="89970650"/>
<feature type="region of interest" description="Disordered" evidence="10">
    <location>
        <begin position="1"/>
        <end position="26"/>
    </location>
</feature>
<feature type="transmembrane region" description="Helical" evidence="11">
    <location>
        <begin position="1002"/>
        <end position="1020"/>
    </location>
</feature>
<feature type="domain" description="ABC transmembrane type-1" evidence="13">
    <location>
        <begin position="742"/>
        <end position="1031"/>
    </location>
</feature>
<evidence type="ECO:0000256" key="10">
    <source>
        <dbReference type="SAM" id="MobiDB-lite"/>
    </source>
</evidence>
<dbReference type="CDD" id="cd18577">
    <property type="entry name" value="ABC_6TM_Pgp_ABCB1_D1_like"/>
    <property type="match status" value="1"/>
</dbReference>
<dbReference type="PROSITE" id="PS50929">
    <property type="entry name" value="ABC_TM1F"/>
    <property type="match status" value="2"/>
</dbReference>
<keyword evidence="4 11" id="KW-0812">Transmembrane</keyword>
<dbReference type="InterPro" id="IPR017871">
    <property type="entry name" value="ABC_transporter-like_CS"/>
</dbReference>
<evidence type="ECO:0000256" key="3">
    <source>
        <dbReference type="ARBA" id="ARBA00022448"/>
    </source>
</evidence>
<dbReference type="FunFam" id="3.40.50.300:FF:000913">
    <property type="entry name" value="ABC multidrug transporter SitT"/>
    <property type="match status" value="1"/>
</dbReference>
<evidence type="ECO:0000259" key="13">
    <source>
        <dbReference type="PROSITE" id="PS50929"/>
    </source>
</evidence>
<dbReference type="InterPro" id="IPR003593">
    <property type="entry name" value="AAA+_ATPase"/>
</dbReference>
<dbReference type="EMBL" id="JAVRRD010000013">
    <property type="protein sequence ID" value="KAK5052577.1"/>
    <property type="molecule type" value="Genomic_DNA"/>
</dbReference>
<dbReference type="SUPFAM" id="SSF90123">
    <property type="entry name" value="ABC transporter transmembrane region"/>
    <property type="match status" value="2"/>
</dbReference>
<feature type="transmembrane region" description="Helical" evidence="11">
    <location>
        <begin position="886"/>
        <end position="910"/>
    </location>
</feature>
<evidence type="ECO:0000256" key="11">
    <source>
        <dbReference type="SAM" id="Phobius"/>
    </source>
</evidence>
<feature type="compositionally biased region" description="Polar residues" evidence="10">
    <location>
        <begin position="9"/>
        <end position="26"/>
    </location>
</feature>
<keyword evidence="5" id="KW-0677">Repeat</keyword>
<feature type="transmembrane region" description="Helical" evidence="11">
    <location>
        <begin position="110"/>
        <end position="131"/>
    </location>
</feature>
<name>A0AAV9NE62_9EURO</name>
<comment type="subcellular location">
    <subcellularLocation>
        <location evidence="1">Membrane</location>
        <topology evidence="1">Multi-pass membrane protein</topology>
    </subcellularLocation>
</comment>
<reference evidence="14 15" key="1">
    <citation type="submission" date="2023-08" db="EMBL/GenBank/DDBJ databases">
        <title>Black Yeasts Isolated from many extreme environments.</title>
        <authorList>
            <person name="Coleine C."/>
            <person name="Stajich J.E."/>
            <person name="Selbmann L."/>
        </authorList>
    </citation>
    <scope>NUCLEOTIDE SEQUENCE [LARGE SCALE GENOMIC DNA]</scope>
    <source>
        <strain evidence="14 15">CCFEE 5792</strain>
    </source>
</reference>
<evidence type="ECO:0000256" key="4">
    <source>
        <dbReference type="ARBA" id="ARBA00022692"/>
    </source>
</evidence>
<protein>
    <recommendedName>
        <fullName evidence="16">Leptomycin B resistance protein pmd1</fullName>
    </recommendedName>
</protein>
<dbReference type="PANTHER" id="PTHR43394:SF11">
    <property type="entry name" value="ATP-BINDING CASSETTE TRANSPORTER"/>
    <property type="match status" value="1"/>
</dbReference>
<evidence type="ECO:0000256" key="1">
    <source>
        <dbReference type="ARBA" id="ARBA00004141"/>
    </source>
</evidence>
<dbReference type="InterPro" id="IPR039421">
    <property type="entry name" value="Type_1_exporter"/>
</dbReference>
<dbReference type="GO" id="GO:0005524">
    <property type="term" value="F:ATP binding"/>
    <property type="evidence" value="ECO:0007669"/>
    <property type="project" value="UniProtKB-KW"/>
</dbReference>
<dbReference type="PROSITE" id="PS00211">
    <property type="entry name" value="ABC_TRANSPORTER_1"/>
    <property type="match status" value="2"/>
</dbReference>
<evidence type="ECO:0000256" key="7">
    <source>
        <dbReference type="ARBA" id="ARBA00022840"/>
    </source>
</evidence>
<dbReference type="InterPro" id="IPR036640">
    <property type="entry name" value="ABC1_TM_sf"/>
</dbReference>
<dbReference type="InterPro" id="IPR003439">
    <property type="entry name" value="ABC_transporter-like_ATP-bd"/>
</dbReference>
<dbReference type="Gene3D" id="1.20.1560.10">
    <property type="entry name" value="ABC transporter type 1, transmembrane domain"/>
    <property type="match status" value="2"/>
</dbReference>
<dbReference type="GO" id="GO:0015421">
    <property type="term" value="F:ABC-type oligopeptide transporter activity"/>
    <property type="evidence" value="ECO:0007669"/>
    <property type="project" value="TreeGrafter"/>
</dbReference>
<feature type="domain" description="ABC transporter" evidence="12">
    <location>
        <begin position="1085"/>
        <end position="1323"/>
    </location>
</feature>
<keyword evidence="3" id="KW-0813">Transport</keyword>
<feature type="transmembrane region" description="Helical" evidence="11">
    <location>
        <begin position="855"/>
        <end position="880"/>
    </location>
</feature>
<keyword evidence="8 11" id="KW-1133">Transmembrane helix</keyword>
<dbReference type="InterPro" id="IPR011527">
    <property type="entry name" value="ABC1_TM_dom"/>
</dbReference>
<feature type="transmembrane region" description="Helical" evidence="11">
    <location>
        <begin position="182"/>
        <end position="201"/>
    </location>
</feature>
<dbReference type="InterPro" id="IPR027417">
    <property type="entry name" value="P-loop_NTPase"/>
</dbReference>
<feature type="transmembrane region" description="Helical" evidence="11">
    <location>
        <begin position="962"/>
        <end position="990"/>
    </location>
</feature>
<evidence type="ECO:0000313" key="14">
    <source>
        <dbReference type="EMBL" id="KAK5052577.1"/>
    </source>
</evidence>
<comment type="caution">
    <text evidence="14">The sequence shown here is derived from an EMBL/GenBank/DDBJ whole genome shotgun (WGS) entry which is preliminary data.</text>
</comment>
<proteinExistence type="inferred from homology"/>
<evidence type="ECO:0000256" key="6">
    <source>
        <dbReference type="ARBA" id="ARBA00022741"/>
    </source>
</evidence>